<keyword evidence="11" id="KW-1185">Reference proteome</keyword>
<dbReference type="NCBIfam" id="TIGR01069">
    <property type="entry name" value="mutS2"/>
    <property type="match status" value="1"/>
</dbReference>
<keyword evidence="6 7" id="KW-0238">DNA-binding</keyword>
<name>A0ABV1J7A4_9FIRM</name>
<dbReference type="Pfam" id="PF00488">
    <property type="entry name" value="MutS_V"/>
    <property type="match status" value="1"/>
</dbReference>
<dbReference type="EC" id="3.1.-.-" evidence="7"/>
<dbReference type="Proteomes" id="UP001481872">
    <property type="component" value="Unassembled WGS sequence"/>
</dbReference>
<dbReference type="PIRSF" id="PIRSF005814">
    <property type="entry name" value="MutS_YshD"/>
    <property type="match status" value="1"/>
</dbReference>
<organism evidence="10 11">
    <name type="scientific">Aedoeadaptatus acetigenes</name>
    <dbReference type="NCBI Taxonomy" id="2981723"/>
    <lineage>
        <taxon>Bacteria</taxon>
        <taxon>Bacillati</taxon>
        <taxon>Bacillota</taxon>
        <taxon>Tissierellia</taxon>
        <taxon>Tissierellales</taxon>
        <taxon>Peptoniphilaceae</taxon>
        <taxon>Aedoeadaptatus</taxon>
    </lineage>
</organism>
<dbReference type="InterPro" id="IPR045076">
    <property type="entry name" value="MutS"/>
</dbReference>
<keyword evidence="8" id="KW-0175">Coiled coil</keyword>
<comment type="similarity">
    <text evidence="7">Belongs to the DNA mismatch repair MutS family. MutS2 subfamily.</text>
</comment>
<proteinExistence type="inferred from homology"/>
<dbReference type="SMART" id="SM00534">
    <property type="entry name" value="MUTSac"/>
    <property type="match status" value="1"/>
</dbReference>
<dbReference type="InterPro" id="IPR036063">
    <property type="entry name" value="Smr_dom_sf"/>
</dbReference>
<dbReference type="Gene3D" id="3.40.50.300">
    <property type="entry name" value="P-loop containing nucleotide triphosphate hydrolases"/>
    <property type="match status" value="1"/>
</dbReference>
<dbReference type="EMBL" id="JBBNPS010000022">
    <property type="protein sequence ID" value="MEQ3354073.1"/>
    <property type="molecule type" value="Genomic_DNA"/>
</dbReference>
<dbReference type="Pfam" id="PF20297">
    <property type="entry name" value="MSSS"/>
    <property type="match status" value="1"/>
</dbReference>
<dbReference type="InterPro" id="IPR000432">
    <property type="entry name" value="DNA_mismatch_repair_MutS_C"/>
</dbReference>
<keyword evidence="3 7" id="KW-0378">Hydrolase</keyword>
<dbReference type="SUPFAM" id="SSF52540">
    <property type="entry name" value="P-loop containing nucleoside triphosphate hydrolases"/>
    <property type="match status" value="1"/>
</dbReference>
<evidence type="ECO:0000256" key="2">
    <source>
        <dbReference type="ARBA" id="ARBA00022741"/>
    </source>
</evidence>
<dbReference type="CDD" id="cd06503">
    <property type="entry name" value="ATP-synt_Fo_b"/>
    <property type="match status" value="1"/>
</dbReference>
<evidence type="ECO:0000256" key="3">
    <source>
        <dbReference type="ARBA" id="ARBA00022801"/>
    </source>
</evidence>
<evidence type="ECO:0000256" key="8">
    <source>
        <dbReference type="SAM" id="Coils"/>
    </source>
</evidence>
<reference evidence="10 11" key="1">
    <citation type="submission" date="2024-04" db="EMBL/GenBank/DDBJ databases">
        <title>Human intestinal bacterial collection.</title>
        <authorList>
            <person name="Pauvert C."/>
            <person name="Hitch T.C.A."/>
            <person name="Clavel T."/>
        </authorList>
    </citation>
    <scope>NUCLEOTIDE SEQUENCE [LARGE SCALE GENOMIC DNA]</scope>
    <source>
        <strain evidence="10 11">CLA-SR-H026</strain>
    </source>
</reference>
<evidence type="ECO:0000256" key="5">
    <source>
        <dbReference type="ARBA" id="ARBA00022884"/>
    </source>
</evidence>
<dbReference type="SMART" id="SM00533">
    <property type="entry name" value="MUTSd"/>
    <property type="match status" value="1"/>
</dbReference>
<keyword evidence="5 7" id="KW-0694">RNA-binding</keyword>
<feature type="coiled-coil region" evidence="8">
    <location>
        <begin position="231"/>
        <end position="259"/>
    </location>
</feature>
<feature type="domain" description="Smr" evidence="9">
    <location>
        <begin position="716"/>
        <end position="791"/>
    </location>
</feature>
<evidence type="ECO:0000256" key="6">
    <source>
        <dbReference type="ARBA" id="ARBA00023125"/>
    </source>
</evidence>
<dbReference type="PANTHER" id="PTHR48466">
    <property type="entry name" value="OS10G0509000 PROTEIN-RELATED"/>
    <property type="match status" value="1"/>
</dbReference>
<dbReference type="EC" id="3.6.4.-" evidence="7"/>
<dbReference type="Gene3D" id="3.30.1370.110">
    <property type="match status" value="1"/>
</dbReference>
<dbReference type="InterPro" id="IPR046893">
    <property type="entry name" value="MSSS"/>
</dbReference>
<dbReference type="CDD" id="cd03280">
    <property type="entry name" value="ABC_MutS2"/>
    <property type="match status" value="1"/>
</dbReference>
<evidence type="ECO:0000313" key="11">
    <source>
        <dbReference type="Proteomes" id="UP001481872"/>
    </source>
</evidence>
<dbReference type="SUPFAM" id="SSF48334">
    <property type="entry name" value="DNA repair protein MutS, domain III"/>
    <property type="match status" value="1"/>
</dbReference>
<dbReference type="PROSITE" id="PS00486">
    <property type="entry name" value="DNA_MISMATCH_REPAIR_2"/>
    <property type="match status" value="1"/>
</dbReference>
<keyword evidence="7" id="KW-0540">Nuclease</keyword>
<dbReference type="SMART" id="SM00463">
    <property type="entry name" value="SMR"/>
    <property type="match status" value="1"/>
</dbReference>
<protein>
    <recommendedName>
        <fullName evidence="7">Endonuclease MutS2</fullName>
        <ecNumber evidence="7">3.1.-.-</ecNumber>
    </recommendedName>
    <alternativeName>
        <fullName evidence="7">Ribosome-associated protein quality control-upstream factor</fullName>
        <shortName evidence="7">RQC-upstream factor</shortName>
        <shortName evidence="7">RqcU</shortName>
        <ecNumber evidence="7">3.6.4.-</ecNumber>
    </alternativeName>
</protein>
<comment type="caution">
    <text evidence="10">The sequence shown here is derived from an EMBL/GenBank/DDBJ whole genome shotgun (WGS) entry which is preliminary data.</text>
</comment>
<dbReference type="InterPro" id="IPR007696">
    <property type="entry name" value="DNA_mismatch_repair_MutS_core"/>
</dbReference>
<dbReference type="RefSeq" id="WP_349054382.1">
    <property type="nucleotide sequence ID" value="NZ_JBBNPS010000022.1"/>
</dbReference>
<dbReference type="SUPFAM" id="SSF160443">
    <property type="entry name" value="SMR domain-like"/>
    <property type="match status" value="1"/>
</dbReference>
<dbReference type="InterPro" id="IPR036187">
    <property type="entry name" value="DNA_mismatch_repair_MutS_sf"/>
</dbReference>
<feature type="binding site" evidence="7">
    <location>
        <begin position="336"/>
        <end position="343"/>
    </location>
    <ligand>
        <name>ATP</name>
        <dbReference type="ChEBI" id="CHEBI:30616"/>
    </ligand>
</feature>
<dbReference type="InterPro" id="IPR002625">
    <property type="entry name" value="Smr_dom"/>
</dbReference>
<keyword evidence="4 7" id="KW-0067">ATP-binding</keyword>
<keyword evidence="1 7" id="KW-0699">rRNA-binding</keyword>
<feature type="coiled-coil region" evidence="8">
    <location>
        <begin position="524"/>
        <end position="619"/>
    </location>
</feature>
<dbReference type="PANTHER" id="PTHR48466:SF2">
    <property type="entry name" value="OS10G0509000 PROTEIN"/>
    <property type="match status" value="1"/>
</dbReference>
<evidence type="ECO:0000256" key="1">
    <source>
        <dbReference type="ARBA" id="ARBA00022730"/>
    </source>
</evidence>
<evidence type="ECO:0000313" key="10">
    <source>
        <dbReference type="EMBL" id="MEQ3354073.1"/>
    </source>
</evidence>
<evidence type="ECO:0000259" key="9">
    <source>
        <dbReference type="PROSITE" id="PS50828"/>
    </source>
</evidence>
<evidence type="ECO:0000256" key="4">
    <source>
        <dbReference type="ARBA" id="ARBA00022840"/>
    </source>
</evidence>
<comment type="subunit">
    <text evidence="7">Homodimer. Binds to stalled ribosomes, contacting rRNA.</text>
</comment>
<keyword evidence="2 7" id="KW-0547">Nucleotide-binding</keyword>
<dbReference type="HAMAP" id="MF_00092">
    <property type="entry name" value="MutS2"/>
    <property type="match status" value="1"/>
</dbReference>
<comment type="function">
    <text evidence="7">Endonuclease that is involved in the suppression of homologous recombination and thus may have a key role in the control of bacterial genetic diversity.</text>
</comment>
<dbReference type="InterPro" id="IPR027417">
    <property type="entry name" value="P-loop_NTPase"/>
</dbReference>
<accession>A0ABV1J7A4</accession>
<dbReference type="InterPro" id="IPR005747">
    <property type="entry name" value="MutS2"/>
</dbReference>
<dbReference type="PROSITE" id="PS50828">
    <property type="entry name" value="SMR"/>
    <property type="match status" value="1"/>
</dbReference>
<sequence length="791" mass="88194">MAPKIEAILEFHDIVDQLKNLTTSSIGKKRCETMRFSADPAVIEQRQQETEEAFRLLVERSAPPLSGARPVAKSAHYASRGGVLHISELLEIGDSLRGVSRMRKYMAEADESVEDPYPSIRAMVSALWTQGDLRERIEATIESEDSIYDDASPKLKTIRRSLARKKDQVRDKLQAILNSQDLQESLQDSLVTMREGRYVVPVRHDARNKVKGLVHDMSASGQTVYIEPMAIVEANNEIRQLELEERDEIQRILEELSQEVGQYPEAFAENERLFGQLDFIFAKAKLSSDQNAVRPKLSEKRITKLINARHPLIDRHKVVPLNLELGGDNQGLIITGPNTGGKTVSLKTLGLMVLMTQYGLHIPADRGTTVGIYNGVYADIGDEQSIEQSLSTFSGHMVHIVDILKAVDENSLVLFDELGAGTDPTEGAALALSIIEHLMAKGVSFMATTHYTQLKLYALTREGVQNASMEFDVETLTPTYRLHVGVPGKSNAFEISSRLGLPKEILDGAEDFLEGEDIAFEDVLTTLEAERSRLEKREAELVQLTGEYRREMAEAKKTANRLNAEKDQILQRARDEARRIVKSAKEDADLAVSEIRDIREQLRKEDAQTLQQAQDLLREGGKKYRDKDEGIVLKRAAKPAKALKPGDEVYAESLGVSATVLEGPDNKGEVLVQAGLMKMTLPAASLIRSEPQAKAEKKVNTSKVRQKKQKNAKVEFNIRGKTFEEAEPILEKALDDGYLASLDRIRIIHGKGTGMLRKKVKEYLRHHPLVKKQEDAEPAEGGSGVTIAYLR</sequence>
<comment type="function">
    <text evidence="7">Acts as a ribosome collision sensor, splitting the ribosome into its 2 subunits. Detects stalled/collided 70S ribosomes which it binds and splits by an ATP-hydrolysis driven conformational change. Acts upstream of the ribosome quality control system (RQC), a ribosome-associated complex that mediates the extraction of incompletely synthesized nascent chains from stalled ribosomes and their subsequent degradation. Probably generates substrates for RQC.</text>
</comment>
<keyword evidence="7 10" id="KW-0255">Endonuclease</keyword>
<gene>
    <name evidence="7" type="primary">mutS2</name>
    <name evidence="7" type="synonym">rqcU</name>
    <name evidence="10" type="ORF">AAA081_07185</name>
</gene>
<evidence type="ECO:0000256" key="7">
    <source>
        <dbReference type="HAMAP-Rule" id="MF_00092"/>
    </source>
</evidence>
<dbReference type="Pfam" id="PF01713">
    <property type="entry name" value="Smr"/>
    <property type="match status" value="1"/>
</dbReference>
<dbReference type="GO" id="GO:0004519">
    <property type="term" value="F:endonuclease activity"/>
    <property type="evidence" value="ECO:0007669"/>
    <property type="project" value="UniProtKB-KW"/>
</dbReference>